<evidence type="ECO:0000313" key="3">
    <source>
        <dbReference type="Proteomes" id="UP001462502"/>
    </source>
</evidence>
<dbReference type="Pfam" id="PF16289">
    <property type="entry name" value="PIN_12"/>
    <property type="match status" value="1"/>
</dbReference>
<dbReference type="Proteomes" id="UP001462502">
    <property type="component" value="Unassembled WGS sequence"/>
</dbReference>
<feature type="domain" description="DUF4935" evidence="1">
    <location>
        <begin position="6"/>
        <end position="175"/>
    </location>
</feature>
<reference evidence="2 3" key="1">
    <citation type="submission" date="2024-05" db="EMBL/GenBank/DDBJ databases">
        <authorList>
            <person name="De Oliveira J.P."/>
            <person name="Noriler S.A."/>
            <person name="De Oliveira A.G."/>
            <person name="Sipoli D.S."/>
        </authorList>
    </citation>
    <scope>NUCLEOTIDE SEQUENCE [LARGE SCALE GENOMIC DNA]</scope>
    <source>
        <strain evidence="2 3">LABIM192</strain>
    </source>
</reference>
<accession>A0ABV0IXL2</accession>
<sequence>MEYGAITIDTSIFDKNALKIDSGILKNLSQFKGKPAGLILSEIVINEIYSHLERKSFESRKNIESALKDAPHYLRLEAEHTEEISAKIRELKDSKETAKDIIKKFIHDTSAEIIKAEGNIKISELIKRYFTNTSPFADSGKKKNEFPDAIALLSLEAYAQTNKTKILAISTDKDWASFASNSPYIDVIEDLAQGIALFSPNTESDALCKVISSKIATAEWEKIQSQIEDALPDAIGDMQITAEADSSFYYEPSNFVEIEFIEFDFEKDPDSNAIITPIQRHHGGLTIQAKIKIRAKAYADFSLSMHDSIDDDYVSMGSASAEKAIDFDSAILFTIDGEIDYKNPENTEPDKVEIHSIELLKNRLTVDFGYIQPDWFDINPDDERY</sequence>
<comment type="caution">
    <text evidence="2">The sequence shown here is derived from an EMBL/GenBank/DDBJ whole genome shotgun (WGS) entry which is preliminary data.</text>
</comment>
<gene>
    <name evidence="2" type="ORF">ABI908_18095</name>
</gene>
<dbReference type="RefSeq" id="WP_347950010.1">
    <property type="nucleotide sequence ID" value="NZ_JBDXMI010000001.1"/>
</dbReference>
<keyword evidence="3" id="KW-1185">Reference proteome</keyword>
<evidence type="ECO:0000259" key="1">
    <source>
        <dbReference type="Pfam" id="PF16289"/>
    </source>
</evidence>
<organism evidence="2 3">
    <name type="scientific">Chromobacterium phragmitis</name>
    <dbReference type="NCBI Taxonomy" id="2202141"/>
    <lineage>
        <taxon>Bacteria</taxon>
        <taxon>Pseudomonadati</taxon>
        <taxon>Pseudomonadota</taxon>
        <taxon>Betaproteobacteria</taxon>
        <taxon>Neisseriales</taxon>
        <taxon>Chromobacteriaceae</taxon>
        <taxon>Chromobacterium</taxon>
    </lineage>
</organism>
<dbReference type="EMBL" id="JBDXMI010000001">
    <property type="protein sequence ID" value="MEO9386012.1"/>
    <property type="molecule type" value="Genomic_DNA"/>
</dbReference>
<name>A0ABV0IXL2_9NEIS</name>
<protein>
    <submittedName>
        <fullName evidence="2">PIN domain-containing protein</fullName>
    </submittedName>
</protein>
<proteinExistence type="predicted"/>
<evidence type="ECO:0000313" key="2">
    <source>
        <dbReference type="EMBL" id="MEO9386012.1"/>
    </source>
</evidence>
<dbReference type="InterPro" id="IPR032557">
    <property type="entry name" value="DUF4935"/>
</dbReference>